<dbReference type="SMART" id="SM00448">
    <property type="entry name" value="REC"/>
    <property type="match status" value="1"/>
</dbReference>
<dbReference type="SUPFAM" id="SSF52172">
    <property type="entry name" value="CheY-like"/>
    <property type="match status" value="1"/>
</dbReference>
<keyword evidence="4" id="KW-0238">DNA-binding</keyword>
<dbReference type="AlphaFoldDB" id="A0A1G7S681"/>
<dbReference type="InterPro" id="IPR046947">
    <property type="entry name" value="LytR-like"/>
</dbReference>
<feature type="domain" description="Response regulatory" evidence="2">
    <location>
        <begin position="2"/>
        <end position="115"/>
    </location>
</feature>
<evidence type="ECO:0000259" key="3">
    <source>
        <dbReference type="PROSITE" id="PS50930"/>
    </source>
</evidence>
<evidence type="ECO:0000313" key="4">
    <source>
        <dbReference type="EMBL" id="SDG18462.1"/>
    </source>
</evidence>
<dbReference type="GO" id="GO:0000156">
    <property type="term" value="F:phosphorelay response regulator activity"/>
    <property type="evidence" value="ECO:0007669"/>
    <property type="project" value="InterPro"/>
</dbReference>
<protein>
    <submittedName>
        <fullName evidence="4">DNA-binding response regulator, LytR/AlgR family</fullName>
    </submittedName>
</protein>
<dbReference type="RefSeq" id="WP_089833529.1">
    <property type="nucleotide sequence ID" value="NZ_FNBN01000003.1"/>
</dbReference>
<dbReference type="PROSITE" id="PS50930">
    <property type="entry name" value="HTH_LYTTR"/>
    <property type="match status" value="1"/>
</dbReference>
<dbReference type="OrthoDB" id="2168082at2"/>
<dbReference type="InterPro" id="IPR001789">
    <property type="entry name" value="Sig_transdc_resp-reg_receiver"/>
</dbReference>
<name>A0A1G7S681_CHIFI</name>
<dbReference type="PROSITE" id="PS50110">
    <property type="entry name" value="RESPONSE_REGULATORY"/>
    <property type="match status" value="1"/>
</dbReference>
<proteinExistence type="predicted"/>
<evidence type="ECO:0000313" key="5">
    <source>
        <dbReference type="Proteomes" id="UP000199045"/>
    </source>
</evidence>
<dbReference type="SMART" id="SM00850">
    <property type="entry name" value="LytTR"/>
    <property type="match status" value="1"/>
</dbReference>
<gene>
    <name evidence="4" type="ORF">SAMN04488121_103751</name>
</gene>
<sequence>MNILIIEDEIKAAASLATMITKIRPEAQILSKLQSVSSSIKYLSENEQPDLIFMDIQLSDGLCFNIFKAVKISCPVVFCTAFEDYTLDAFKANGVDYVLKPFSKDDIVNAFKKVDELKNFFQQHTLPQLNDLLAKVAPPAGKKNFLVFRNNKYVNISTDAIAFFYIKHEATVIKTFEQEEYMINQSLDQIHAMLSPEQFFRLNRQYLVNFKAIKDVEHYFARKMLVNLVIPSPEKLLVNKEKVQIFLSWLENR</sequence>
<dbReference type="Gene3D" id="3.40.50.2300">
    <property type="match status" value="1"/>
</dbReference>
<dbReference type="Pfam" id="PF04397">
    <property type="entry name" value="LytTR"/>
    <property type="match status" value="1"/>
</dbReference>
<feature type="modified residue" description="4-aspartylphosphate" evidence="1">
    <location>
        <position position="55"/>
    </location>
</feature>
<organism evidence="4 5">
    <name type="scientific">Chitinophaga filiformis</name>
    <name type="common">Myxococcus filiformis</name>
    <name type="synonym">Flexibacter filiformis</name>
    <dbReference type="NCBI Taxonomy" id="104663"/>
    <lineage>
        <taxon>Bacteria</taxon>
        <taxon>Pseudomonadati</taxon>
        <taxon>Bacteroidota</taxon>
        <taxon>Chitinophagia</taxon>
        <taxon>Chitinophagales</taxon>
        <taxon>Chitinophagaceae</taxon>
        <taxon>Chitinophaga</taxon>
    </lineage>
</organism>
<dbReference type="InterPro" id="IPR007492">
    <property type="entry name" value="LytTR_DNA-bd_dom"/>
</dbReference>
<dbReference type="EMBL" id="FNBN01000003">
    <property type="protein sequence ID" value="SDG18462.1"/>
    <property type="molecule type" value="Genomic_DNA"/>
</dbReference>
<dbReference type="PANTHER" id="PTHR37299:SF1">
    <property type="entry name" value="STAGE 0 SPORULATION PROTEIN A HOMOLOG"/>
    <property type="match status" value="1"/>
</dbReference>
<dbReference type="PANTHER" id="PTHR37299">
    <property type="entry name" value="TRANSCRIPTIONAL REGULATOR-RELATED"/>
    <property type="match status" value="1"/>
</dbReference>
<dbReference type="STRING" id="104663.SAMN04488121_103751"/>
<dbReference type="Pfam" id="PF00072">
    <property type="entry name" value="Response_reg"/>
    <property type="match status" value="1"/>
</dbReference>
<accession>A0A1G7S681</accession>
<evidence type="ECO:0000259" key="2">
    <source>
        <dbReference type="PROSITE" id="PS50110"/>
    </source>
</evidence>
<dbReference type="InterPro" id="IPR011006">
    <property type="entry name" value="CheY-like_superfamily"/>
</dbReference>
<feature type="domain" description="HTH LytTR-type" evidence="3">
    <location>
        <begin position="145"/>
        <end position="217"/>
    </location>
</feature>
<evidence type="ECO:0000256" key="1">
    <source>
        <dbReference type="PROSITE-ProRule" id="PRU00169"/>
    </source>
</evidence>
<dbReference type="Proteomes" id="UP000199045">
    <property type="component" value="Unassembled WGS sequence"/>
</dbReference>
<dbReference type="GO" id="GO:0003677">
    <property type="term" value="F:DNA binding"/>
    <property type="evidence" value="ECO:0007669"/>
    <property type="project" value="UniProtKB-KW"/>
</dbReference>
<keyword evidence="1" id="KW-0597">Phosphoprotein</keyword>
<dbReference type="Gene3D" id="2.40.50.1020">
    <property type="entry name" value="LytTr DNA-binding domain"/>
    <property type="match status" value="1"/>
</dbReference>
<reference evidence="4 5" key="1">
    <citation type="submission" date="2016-10" db="EMBL/GenBank/DDBJ databases">
        <authorList>
            <person name="de Groot N.N."/>
        </authorList>
    </citation>
    <scope>NUCLEOTIDE SEQUENCE [LARGE SCALE GENOMIC DNA]</scope>
    <source>
        <strain evidence="4 5">DSM 527</strain>
    </source>
</reference>